<keyword evidence="2" id="KW-0732">Signal</keyword>
<evidence type="ECO:0000313" key="4">
    <source>
        <dbReference type="Proteomes" id="UP001633002"/>
    </source>
</evidence>
<evidence type="ECO:0000313" key="3">
    <source>
        <dbReference type="EMBL" id="KAL3685791.1"/>
    </source>
</evidence>
<protein>
    <submittedName>
        <fullName evidence="3">Uncharacterized protein</fullName>
    </submittedName>
</protein>
<organism evidence="3 4">
    <name type="scientific">Riccia sorocarpa</name>
    <dbReference type="NCBI Taxonomy" id="122646"/>
    <lineage>
        <taxon>Eukaryota</taxon>
        <taxon>Viridiplantae</taxon>
        <taxon>Streptophyta</taxon>
        <taxon>Embryophyta</taxon>
        <taxon>Marchantiophyta</taxon>
        <taxon>Marchantiopsida</taxon>
        <taxon>Marchantiidae</taxon>
        <taxon>Marchantiales</taxon>
        <taxon>Ricciaceae</taxon>
        <taxon>Riccia</taxon>
    </lineage>
</organism>
<accession>A0ABD3H4H1</accession>
<evidence type="ECO:0000256" key="1">
    <source>
        <dbReference type="SAM" id="MobiDB-lite"/>
    </source>
</evidence>
<feature type="signal peptide" evidence="2">
    <location>
        <begin position="1"/>
        <end position="27"/>
    </location>
</feature>
<dbReference type="AlphaFoldDB" id="A0ABD3H4H1"/>
<gene>
    <name evidence="3" type="ORF">R1sor_003813</name>
</gene>
<evidence type="ECO:0000256" key="2">
    <source>
        <dbReference type="SAM" id="SignalP"/>
    </source>
</evidence>
<dbReference type="Proteomes" id="UP001633002">
    <property type="component" value="Unassembled WGS sequence"/>
</dbReference>
<comment type="caution">
    <text evidence="3">The sequence shown here is derived from an EMBL/GenBank/DDBJ whole genome shotgun (WGS) entry which is preliminary data.</text>
</comment>
<keyword evidence="4" id="KW-1185">Reference proteome</keyword>
<proteinExistence type="predicted"/>
<feature type="region of interest" description="Disordered" evidence="1">
    <location>
        <begin position="109"/>
        <end position="168"/>
    </location>
</feature>
<reference evidence="3 4" key="1">
    <citation type="submission" date="2024-09" db="EMBL/GenBank/DDBJ databases">
        <title>Chromosome-scale assembly of Riccia sorocarpa.</title>
        <authorList>
            <person name="Paukszto L."/>
        </authorList>
    </citation>
    <scope>NUCLEOTIDE SEQUENCE [LARGE SCALE GENOMIC DNA]</scope>
    <source>
        <strain evidence="3">LP-2024</strain>
        <tissue evidence="3">Aerial parts of the thallus</tissue>
    </source>
</reference>
<name>A0ABD3H4H1_9MARC</name>
<feature type="compositionally biased region" description="Basic and acidic residues" evidence="1">
    <location>
        <begin position="146"/>
        <end position="156"/>
    </location>
</feature>
<dbReference type="EMBL" id="JBJQOH010000006">
    <property type="protein sequence ID" value="KAL3685791.1"/>
    <property type="molecule type" value="Genomic_DNA"/>
</dbReference>
<sequence>MHNAKGVWRCQVSHLELLLLRIWSVLAIMCFTTSEGRYVSHMKVVPAISVRDGSQQGYNGLEVPVGKDPETPVSNIQTLALGGRKLLQVDDRHFKEVAHFIDFVDYPGPGESTPITDPPPVPPYQTDAAASVHFHADYPESGTHPPGEDGSDKPTHDVPLVQTSTGTP</sequence>
<feature type="chain" id="PRO_5044809829" evidence="2">
    <location>
        <begin position="28"/>
        <end position="168"/>
    </location>
</feature>